<protein>
    <submittedName>
        <fullName evidence="2">FAD dependent oxidoreductase</fullName>
    </submittedName>
</protein>
<dbReference type="Gene3D" id="1.10.510.10">
    <property type="entry name" value="Transferase(Phosphotransferase) domain 1"/>
    <property type="match status" value="1"/>
</dbReference>
<dbReference type="EMBL" id="LHQR01000020">
    <property type="protein sequence ID" value="KXG52790.1"/>
    <property type="molecule type" value="Genomic_DNA"/>
</dbReference>
<dbReference type="InterPro" id="IPR006076">
    <property type="entry name" value="FAD-dep_OxRdtase"/>
</dbReference>
<dbReference type="Gene3D" id="3.50.50.60">
    <property type="entry name" value="FAD/NAD(P)-binding domain"/>
    <property type="match status" value="1"/>
</dbReference>
<keyword evidence="3" id="KW-1185">Reference proteome</keyword>
<dbReference type="Pfam" id="PF01266">
    <property type="entry name" value="DAO"/>
    <property type="match status" value="1"/>
</dbReference>
<evidence type="ECO:0000313" key="2">
    <source>
        <dbReference type="EMBL" id="KXG52790.1"/>
    </source>
</evidence>
<dbReference type="SUPFAM" id="SSF56112">
    <property type="entry name" value="Protein kinase-like (PK-like)"/>
    <property type="match status" value="1"/>
</dbReference>
<dbReference type="Proteomes" id="UP000070168">
    <property type="component" value="Unassembled WGS sequence"/>
</dbReference>
<accession>A0A135LV02</accession>
<dbReference type="InterPro" id="IPR011009">
    <property type="entry name" value="Kinase-like_dom_sf"/>
</dbReference>
<proteinExistence type="predicted"/>
<dbReference type="InterPro" id="IPR036188">
    <property type="entry name" value="FAD/NAD-bd_sf"/>
</dbReference>
<evidence type="ECO:0000259" key="1">
    <source>
        <dbReference type="PROSITE" id="PS50011"/>
    </source>
</evidence>
<gene>
    <name evidence="2" type="ORF">PGRI_080460</name>
</gene>
<evidence type="ECO:0000313" key="3">
    <source>
        <dbReference type="Proteomes" id="UP000070168"/>
    </source>
</evidence>
<dbReference type="SMART" id="SM00220">
    <property type="entry name" value="S_TKc"/>
    <property type="match status" value="1"/>
</dbReference>
<dbReference type="OrthoDB" id="429143at2759"/>
<reference evidence="2 3" key="1">
    <citation type="journal article" date="2016" name="BMC Genomics">
        <title>Genome sequencing and secondary metabolism of the postharvest pathogen Penicillium griseofulvum.</title>
        <authorList>
            <person name="Banani H."/>
            <person name="Marcet-Houben M."/>
            <person name="Ballester A.R."/>
            <person name="Abbruscato P."/>
            <person name="Gonzalez-Candelas L."/>
            <person name="Gabaldon T."/>
            <person name="Spadaro D."/>
        </authorList>
    </citation>
    <scope>NUCLEOTIDE SEQUENCE [LARGE SCALE GENOMIC DNA]</scope>
    <source>
        <strain evidence="2 3">PG3</strain>
    </source>
</reference>
<dbReference type="GO" id="GO:0005524">
    <property type="term" value="F:ATP binding"/>
    <property type="evidence" value="ECO:0007669"/>
    <property type="project" value="InterPro"/>
</dbReference>
<dbReference type="SUPFAM" id="SSF51905">
    <property type="entry name" value="FAD/NAD(P)-binding domain"/>
    <property type="match status" value="1"/>
</dbReference>
<organism evidence="2 3">
    <name type="scientific">Penicillium patulum</name>
    <name type="common">Penicillium griseofulvum</name>
    <dbReference type="NCBI Taxonomy" id="5078"/>
    <lineage>
        <taxon>Eukaryota</taxon>
        <taxon>Fungi</taxon>
        <taxon>Dikarya</taxon>
        <taxon>Ascomycota</taxon>
        <taxon>Pezizomycotina</taxon>
        <taxon>Eurotiomycetes</taxon>
        <taxon>Eurotiomycetidae</taxon>
        <taxon>Eurotiales</taxon>
        <taxon>Aspergillaceae</taxon>
        <taxon>Penicillium</taxon>
    </lineage>
</organism>
<dbReference type="AlphaFoldDB" id="A0A135LV02"/>
<dbReference type="GeneID" id="63711060"/>
<dbReference type="RefSeq" id="XP_040651325.1">
    <property type="nucleotide sequence ID" value="XM_040795760.1"/>
</dbReference>
<dbReference type="Pfam" id="PF00069">
    <property type="entry name" value="Pkinase"/>
    <property type="match status" value="1"/>
</dbReference>
<sequence length="887" mass="99549">MASYIGSSRSLPNPTPCLSYWQRTTRAYPNLHANIDTTVPSRSKYVIVGSGISGGLTAFKLIEGGAKPEDIVILEAREAASGASSRNAGHVRPDAFRGFSAYSKVHGEEQALKIIQDERLVLEKVDSFVKEHNVECDFNLTTTFDVCMTPEFAAYEAESLEAFKKAGGDTSHITFYEGDEAKEKTRVPGAVAAYEWPAGSSHPAKLAQFLLQAVISKGVKLFTFCPATKIEQGNTPEIWDVYTPRGIIQAEKIIHCTNAHAALLLPQLESYIRPNRAQAHALVPVPAFSGQKGLQNTFSLRFSLLHFYSLIQRKGDGTLVLGVSRSNPTMSPETKAGQFSTDDSRYNDEIAQDALRTFGKIFPAYSSQAIMHGEGLDHAWTGIIAMTTDSVPFIGAIDSLPGQYICAGFNGHGMARIFTCAPAVAQIVLGKTYGETGLPECFQYSDERFARLSNAPLHLPPTSPDFAIPNNEVVDEERFSHSRDYYPARPGETLDNHYQFLAKIGWGTSSTVWLARDITRYRWRSERTVTLKILTGHDAKAARDDLRIEETVAQKNPSHQGYSIIRNCVESFELTNSDKTHICLKVTPDLKLANILMTFENEKAIPRFIQEQVLKSPMHYKTDPVTNYTTYRSYDDFGPMDVRDMRNVLPKIADFGNAWPLDKVDPETKSQTESVYLYPIQPTYYRAPEVVLGYGWDYSADIWNFGVLVSRSNIHQFTYTIETDSLLSKVWNIIEGTELFTQVEDTNRRYDPKSHLAEMIALLGPPPKEVLERADHMSQLEYGRKISIEEGTLGKNAREIFGGPYFDEEGKFLHEELIPDRKLEDTIPSLDDSERELFLPFARDMLTWVPSERKTARELAEHPFLNFGGQVPKEFLKKISWKDKDAS</sequence>
<dbReference type="GO" id="GO:0004672">
    <property type="term" value="F:protein kinase activity"/>
    <property type="evidence" value="ECO:0007669"/>
    <property type="project" value="InterPro"/>
</dbReference>
<feature type="domain" description="Protein kinase" evidence="1">
    <location>
        <begin position="498"/>
        <end position="865"/>
    </location>
</feature>
<dbReference type="PANTHER" id="PTHR13847">
    <property type="entry name" value="SARCOSINE DEHYDROGENASE-RELATED"/>
    <property type="match status" value="1"/>
</dbReference>
<dbReference type="STRING" id="5078.A0A135LV02"/>
<dbReference type="PANTHER" id="PTHR13847:SF260">
    <property type="entry name" value="FAD DEPENDENT OXIDOREDUCTASE DOMAIN-CONTAINING PROTEIN"/>
    <property type="match status" value="1"/>
</dbReference>
<dbReference type="GO" id="GO:0005737">
    <property type="term" value="C:cytoplasm"/>
    <property type="evidence" value="ECO:0007669"/>
    <property type="project" value="TreeGrafter"/>
</dbReference>
<dbReference type="InterPro" id="IPR000719">
    <property type="entry name" value="Prot_kinase_dom"/>
</dbReference>
<comment type="caution">
    <text evidence="2">The sequence shown here is derived from an EMBL/GenBank/DDBJ whole genome shotgun (WGS) entry which is preliminary data.</text>
</comment>
<dbReference type="Gene3D" id="3.30.200.20">
    <property type="entry name" value="Phosphorylase Kinase, domain 1"/>
    <property type="match status" value="1"/>
</dbReference>
<name>A0A135LV02_PENPA</name>
<dbReference type="PROSITE" id="PS50011">
    <property type="entry name" value="PROTEIN_KINASE_DOM"/>
    <property type="match status" value="1"/>
</dbReference>
<dbReference type="Gene3D" id="3.30.9.10">
    <property type="entry name" value="D-Amino Acid Oxidase, subunit A, domain 2"/>
    <property type="match status" value="1"/>
</dbReference>